<evidence type="ECO:0000256" key="3">
    <source>
        <dbReference type="ARBA" id="ARBA00009692"/>
    </source>
</evidence>
<comment type="function">
    <text evidence="11">Cleaves the N-terminal amino acid of tripeptides.</text>
</comment>
<dbReference type="RefSeq" id="WP_095133513.1">
    <property type="nucleotide sequence ID" value="NZ_NIBG01000007.1"/>
</dbReference>
<dbReference type="GO" id="GO:0043171">
    <property type="term" value="P:peptide catabolic process"/>
    <property type="evidence" value="ECO:0007669"/>
    <property type="project" value="UniProtKB-UniRule"/>
</dbReference>
<evidence type="ECO:0000256" key="11">
    <source>
        <dbReference type="HAMAP-Rule" id="MF_00550"/>
    </source>
</evidence>
<keyword evidence="7 11" id="KW-0479">Metal-binding</keyword>
<dbReference type="PANTHER" id="PTHR42994">
    <property type="entry name" value="PEPTIDASE T"/>
    <property type="match status" value="1"/>
</dbReference>
<dbReference type="NCBIfam" id="NF009920">
    <property type="entry name" value="PRK13381.1"/>
    <property type="match status" value="1"/>
</dbReference>
<dbReference type="GO" id="GO:0045148">
    <property type="term" value="F:tripeptide aminopeptidase activity"/>
    <property type="evidence" value="ECO:0007669"/>
    <property type="project" value="UniProtKB-UniRule"/>
</dbReference>
<dbReference type="SUPFAM" id="SSF55031">
    <property type="entry name" value="Bacterial exopeptidase dimerisation domain"/>
    <property type="match status" value="1"/>
</dbReference>
<dbReference type="InterPro" id="IPR001261">
    <property type="entry name" value="ArgE/DapE_CS"/>
</dbReference>
<keyword evidence="8 11" id="KW-0378">Hydrolase</keyword>
<keyword evidence="9 11" id="KW-0862">Zinc</keyword>
<evidence type="ECO:0000256" key="7">
    <source>
        <dbReference type="ARBA" id="ARBA00022723"/>
    </source>
</evidence>
<feature type="binding site" evidence="11 13">
    <location>
        <position position="176"/>
    </location>
    <ligand>
        <name>Zn(2+)</name>
        <dbReference type="ChEBI" id="CHEBI:29105"/>
        <label>2</label>
    </ligand>
</feature>
<feature type="binding site" evidence="11 13">
    <location>
        <position position="141"/>
    </location>
    <ligand>
        <name>Zn(2+)</name>
        <dbReference type="ChEBI" id="CHEBI:29105"/>
        <label>1</label>
    </ligand>
</feature>
<feature type="domain" description="Peptidase M20 dimerisation" evidence="14">
    <location>
        <begin position="208"/>
        <end position="306"/>
    </location>
</feature>
<feature type="binding site" evidence="11 13">
    <location>
        <position position="78"/>
    </location>
    <ligand>
        <name>Zn(2+)</name>
        <dbReference type="ChEBI" id="CHEBI:29105"/>
        <label>1</label>
    </ligand>
</feature>
<organism evidence="15 16">
    <name type="scientific">Anaeromicrobium sediminis</name>
    <dbReference type="NCBI Taxonomy" id="1478221"/>
    <lineage>
        <taxon>Bacteria</taxon>
        <taxon>Bacillati</taxon>
        <taxon>Bacillota</taxon>
        <taxon>Clostridia</taxon>
        <taxon>Peptostreptococcales</taxon>
        <taxon>Thermotaleaceae</taxon>
        <taxon>Anaeromicrobium</taxon>
    </lineage>
</organism>
<comment type="similarity">
    <text evidence="3 11">Belongs to the peptidase M20B family.</text>
</comment>
<evidence type="ECO:0000256" key="6">
    <source>
        <dbReference type="ARBA" id="ARBA00022670"/>
    </source>
</evidence>
<feature type="active site" evidence="11 12">
    <location>
        <position position="80"/>
    </location>
</feature>
<dbReference type="InterPro" id="IPR011650">
    <property type="entry name" value="Peptidase_M20_dimer"/>
</dbReference>
<keyword evidence="4 11" id="KW-0031">Aminopeptidase</keyword>
<dbReference type="GO" id="GO:0008270">
    <property type="term" value="F:zinc ion binding"/>
    <property type="evidence" value="ECO:0007669"/>
    <property type="project" value="UniProtKB-UniRule"/>
</dbReference>
<dbReference type="Pfam" id="PF01546">
    <property type="entry name" value="Peptidase_M20"/>
    <property type="match status" value="1"/>
</dbReference>
<feature type="binding site" evidence="11 13">
    <location>
        <position position="198"/>
    </location>
    <ligand>
        <name>Zn(2+)</name>
        <dbReference type="ChEBI" id="CHEBI:29105"/>
        <label>1</label>
    </ligand>
</feature>
<feature type="active site" description="Proton acceptor" evidence="11 12">
    <location>
        <position position="175"/>
    </location>
</feature>
<evidence type="ECO:0000256" key="2">
    <source>
        <dbReference type="ARBA" id="ARBA00004496"/>
    </source>
</evidence>
<dbReference type="PROSITE" id="PS00759">
    <property type="entry name" value="ARGE_DAPE_CPG2_2"/>
    <property type="match status" value="1"/>
</dbReference>
<evidence type="ECO:0000256" key="1">
    <source>
        <dbReference type="ARBA" id="ARBA00000870"/>
    </source>
</evidence>
<dbReference type="NCBIfam" id="TIGR01882">
    <property type="entry name" value="peptidase-T"/>
    <property type="match status" value="1"/>
</dbReference>
<dbReference type="EMBL" id="NIBG01000007">
    <property type="protein sequence ID" value="PAB59541.1"/>
    <property type="molecule type" value="Genomic_DNA"/>
</dbReference>
<protein>
    <recommendedName>
        <fullName evidence="11">Peptidase T</fullName>
        <ecNumber evidence="11">3.4.11.4</ecNumber>
    </recommendedName>
    <alternativeName>
        <fullName evidence="11">Aminotripeptidase</fullName>
        <shortName evidence="11">Tripeptidase</shortName>
    </alternativeName>
    <alternativeName>
        <fullName evidence="11">Tripeptide aminopeptidase</fullName>
    </alternativeName>
</protein>
<evidence type="ECO:0000256" key="5">
    <source>
        <dbReference type="ARBA" id="ARBA00022490"/>
    </source>
</evidence>
<dbReference type="PANTHER" id="PTHR42994:SF1">
    <property type="entry name" value="PEPTIDASE T"/>
    <property type="match status" value="1"/>
</dbReference>
<dbReference type="EC" id="3.4.11.4" evidence="11"/>
<dbReference type="Gene3D" id="3.30.70.360">
    <property type="match status" value="1"/>
</dbReference>
<dbReference type="AlphaFoldDB" id="A0A267MIY0"/>
<reference evidence="15 16" key="1">
    <citation type="submission" date="2017-06" db="EMBL/GenBank/DDBJ databases">
        <title>Draft genome sequence of anaerobic fermentative bacterium Anaeromicrobium sediminis DY2726D isolated from West Pacific Ocean sediments.</title>
        <authorList>
            <person name="Zeng X."/>
        </authorList>
    </citation>
    <scope>NUCLEOTIDE SEQUENCE [LARGE SCALE GENOMIC DNA]</scope>
    <source>
        <strain evidence="15 16">DY2726D</strain>
    </source>
</reference>
<evidence type="ECO:0000313" key="16">
    <source>
        <dbReference type="Proteomes" id="UP000216024"/>
    </source>
</evidence>
<evidence type="ECO:0000259" key="14">
    <source>
        <dbReference type="Pfam" id="PF07687"/>
    </source>
</evidence>
<dbReference type="HAMAP" id="MF_00550">
    <property type="entry name" value="Aminopeptidase_M20"/>
    <property type="match status" value="1"/>
</dbReference>
<name>A0A267MIY0_9FIRM</name>
<dbReference type="NCBIfam" id="NF003976">
    <property type="entry name" value="PRK05469.1"/>
    <property type="match status" value="1"/>
</dbReference>
<keyword evidence="16" id="KW-1185">Reference proteome</keyword>
<dbReference type="PIRSF" id="PIRSF037215">
    <property type="entry name" value="Peptidase_M20B"/>
    <property type="match status" value="1"/>
</dbReference>
<dbReference type="InterPro" id="IPR002933">
    <property type="entry name" value="Peptidase_M20"/>
</dbReference>
<dbReference type="GO" id="GO:0005829">
    <property type="term" value="C:cytosol"/>
    <property type="evidence" value="ECO:0007669"/>
    <property type="project" value="TreeGrafter"/>
</dbReference>
<proteinExistence type="inferred from homology"/>
<dbReference type="InterPro" id="IPR036264">
    <property type="entry name" value="Bact_exopeptidase_dim_dom"/>
</dbReference>
<keyword evidence="10 11" id="KW-0482">Metalloprotease</keyword>
<dbReference type="PROSITE" id="PS00758">
    <property type="entry name" value="ARGE_DAPE_CPG2_1"/>
    <property type="match status" value="1"/>
</dbReference>
<evidence type="ECO:0000256" key="12">
    <source>
        <dbReference type="PIRSR" id="PIRSR037215-1"/>
    </source>
</evidence>
<dbReference type="FunFam" id="3.30.70.360:FF:000002">
    <property type="entry name" value="Peptidase T"/>
    <property type="match status" value="1"/>
</dbReference>
<dbReference type="InterPro" id="IPR010161">
    <property type="entry name" value="Peptidase_M20B"/>
</dbReference>
<feature type="binding site" evidence="11 13">
    <location>
        <position position="141"/>
    </location>
    <ligand>
        <name>Zn(2+)</name>
        <dbReference type="ChEBI" id="CHEBI:29105"/>
        <label>2</label>
    </ligand>
</feature>
<keyword evidence="5 11" id="KW-0963">Cytoplasm</keyword>
<gene>
    <name evidence="11 15" type="primary">pepT</name>
    <name evidence="15" type="ORF">CCE28_10025</name>
</gene>
<keyword evidence="6 11" id="KW-0645">Protease</keyword>
<dbReference type="OrthoDB" id="9804934at2"/>
<evidence type="ECO:0000256" key="8">
    <source>
        <dbReference type="ARBA" id="ARBA00022801"/>
    </source>
</evidence>
<evidence type="ECO:0000256" key="9">
    <source>
        <dbReference type="ARBA" id="ARBA00022833"/>
    </source>
</evidence>
<comment type="cofactor">
    <cofactor evidence="11 13">
        <name>Zn(2+)</name>
        <dbReference type="ChEBI" id="CHEBI:29105"/>
    </cofactor>
    <text evidence="11 13">Binds 2 Zn(2+) ions per subunit.</text>
</comment>
<accession>A0A267MIY0</accession>
<evidence type="ECO:0000313" key="15">
    <source>
        <dbReference type="EMBL" id="PAB59541.1"/>
    </source>
</evidence>
<comment type="subcellular location">
    <subcellularLocation>
        <location evidence="2 11">Cytoplasm</location>
    </subcellularLocation>
</comment>
<evidence type="ECO:0000256" key="4">
    <source>
        <dbReference type="ARBA" id="ARBA00022438"/>
    </source>
</evidence>
<dbReference type="SUPFAM" id="SSF53187">
    <property type="entry name" value="Zn-dependent exopeptidases"/>
    <property type="match status" value="1"/>
</dbReference>
<comment type="catalytic activity">
    <reaction evidence="1 11">
        <text>Release of the N-terminal residue from a tripeptide.</text>
        <dbReference type="EC" id="3.4.11.4"/>
    </reaction>
</comment>
<dbReference type="Gene3D" id="3.40.630.10">
    <property type="entry name" value="Zn peptidases"/>
    <property type="match status" value="1"/>
</dbReference>
<sequence length="410" mass="46279">MENIIDRFLKYVEYETTSDENSDTCPSTKSQFGFGKLLKGELEYIGLTDVYMDEFGYVYGTIEANTQREVPTIGFIAHMDTSPDMSGKDVKPQIVKDYDGGQIILNEQKNIVLCPKEFPELKNYVGQDIITTDGTTLLGADDKAGIAEIVTAMEYIINTPNIKHGKIKVAFTPDEEIGRGADKFNVEKFNAKYAYTIDGGEIGELEHENFNAASAKIKINGVNVHPGTAKNKMKNAILIGMELNSMIPLNEIPATTEKYEGFYHLNDIKGSVENAEMYYIIRDHSMEKFKERKNRIEKIVNYINDKYGENTISLEMKDQYYNMREKIEPVMEVVEMAKIAMDNVGIKPNIKPIRGGTDGARLSFMGLPCPNIFTGGHNFHGKFEYIPVQSMLKAVETIVKIVQLYEENVR</sequence>
<feature type="binding site" evidence="11 13">
    <location>
        <position position="380"/>
    </location>
    <ligand>
        <name>Zn(2+)</name>
        <dbReference type="ChEBI" id="CHEBI:29105"/>
        <label>2</label>
    </ligand>
</feature>
<evidence type="ECO:0000256" key="13">
    <source>
        <dbReference type="PIRSR" id="PIRSR037215-2"/>
    </source>
</evidence>
<evidence type="ECO:0000256" key="10">
    <source>
        <dbReference type="ARBA" id="ARBA00023049"/>
    </source>
</evidence>
<dbReference type="Pfam" id="PF07687">
    <property type="entry name" value="M20_dimer"/>
    <property type="match status" value="1"/>
</dbReference>
<dbReference type="GO" id="GO:0006508">
    <property type="term" value="P:proteolysis"/>
    <property type="evidence" value="ECO:0007669"/>
    <property type="project" value="UniProtKB-UniRule"/>
</dbReference>
<comment type="caution">
    <text evidence="15">The sequence shown here is derived from an EMBL/GenBank/DDBJ whole genome shotgun (WGS) entry which is preliminary data.</text>
</comment>
<dbReference type="CDD" id="cd03892">
    <property type="entry name" value="M20_peptT"/>
    <property type="match status" value="1"/>
</dbReference>
<dbReference type="Proteomes" id="UP000216024">
    <property type="component" value="Unassembled WGS sequence"/>
</dbReference>
<dbReference type="GO" id="GO:0008237">
    <property type="term" value="F:metallopeptidase activity"/>
    <property type="evidence" value="ECO:0007669"/>
    <property type="project" value="UniProtKB-KW"/>
</dbReference>